<organism evidence="1 2">
    <name type="scientific">Paenibacillus polymyxa</name>
    <name type="common">Bacillus polymyxa</name>
    <dbReference type="NCBI Taxonomy" id="1406"/>
    <lineage>
        <taxon>Bacteria</taxon>
        <taxon>Bacillati</taxon>
        <taxon>Bacillota</taxon>
        <taxon>Bacilli</taxon>
        <taxon>Bacillales</taxon>
        <taxon>Paenibacillaceae</taxon>
        <taxon>Paenibacillus</taxon>
    </lineage>
</organism>
<dbReference type="EMBL" id="UGSC01000001">
    <property type="protein sequence ID" value="SUA70190.1"/>
    <property type="molecule type" value="Genomic_DNA"/>
</dbReference>
<dbReference type="AlphaFoldDB" id="A0A378Y0Y3"/>
<gene>
    <name evidence="1" type="ORF">NCTC10343_03060</name>
</gene>
<protein>
    <submittedName>
        <fullName evidence="1">Uncharacterized protein</fullName>
    </submittedName>
</protein>
<reference evidence="1 2" key="1">
    <citation type="submission" date="2018-06" db="EMBL/GenBank/DDBJ databases">
        <authorList>
            <consortium name="Pathogen Informatics"/>
            <person name="Doyle S."/>
        </authorList>
    </citation>
    <scope>NUCLEOTIDE SEQUENCE [LARGE SCALE GENOMIC DNA]</scope>
    <source>
        <strain evidence="1 2">NCTC10343</strain>
    </source>
</reference>
<evidence type="ECO:0000313" key="1">
    <source>
        <dbReference type="EMBL" id="SUA70190.1"/>
    </source>
</evidence>
<name>A0A378Y0Y3_PAEPO</name>
<accession>A0A378Y0Y3</accession>
<sequence>MLGNRRNERKLMLARVRCRESMIIYGRKPNEEADHCFEAGKEYLFCYDAKRDEIFTYNDVNEMHFLSLSDYYTDKHFELVLIADATEFGLDEVTLMRFKRMFKDRHNYAE</sequence>
<proteinExistence type="predicted"/>
<evidence type="ECO:0000313" key="2">
    <source>
        <dbReference type="Proteomes" id="UP000254400"/>
    </source>
</evidence>
<dbReference type="Proteomes" id="UP000254400">
    <property type="component" value="Unassembled WGS sequence"/>
</dbReference>